<keyword evidence="4 5" id="KW-0472">Membrane</keyword>
<comment type="caution">
    <text evidence="7">The sequence shown here is derived from an EMBL/GenBank/DDBJ whole genome shotgun (WGS) entry which is preliminary data.</text>
</comment>
<evidence type="ECO:0000313" key="7">
    <source>
        <dbReference type="EMBL" id="CAF1403172.1"/>
    </source>
</evidence>
<evidence type="ECO:0000313" key="8">
    <source>
        <dbReference type="Proteomes" id="UP000663828"/>
    </source>
</evidence>
<feature type="transmembrane region" description="Helical" evidence="5">
    <location>
        <begin position="105"/>
        <end position="126"/>
    </location>
</feature>
<keyword evidence="3 5" id="KW-1133">Transmembrane helix</keyword>
<feature type="transmembrane region" description="Helical" evidence="5">
    <location>
        <begin position="146"/>
        <end position="169"/>
    </location>
</feature>
<gene>
    <name evidence="7" type="ORF">XAT740_LOCUS34260</name>
</gene>
<keyword evidence="2 5" id="KW-0812">Transmembrane</keyword>
<feature type="transmembrane region" description="Helical" evidence="5">
    <location>
        <begin position="281"/>
        <end position="301"/>
    </location>
</feature>
<evidence type="ECO:0000256" key="5">
    <source>
        <dbReference type="SAM" id="Phobius"/>
    </source>
</evidence>
<name>A0A815L1V4_ADIRI</name>
<comment type="subcellular location">
    <subcellularLocation>
        <location evidence="1">Membrane</location>
    </subcellularLocation>
</comment>
<evidence type="ECO:0000256" key="3">
    <source>
        <dbReference type="ARBA" id="ARBA00022989"/>
    </source>
</evidence>
<organism evidence="7 8">
    <name type="scientific">Adineta ricciae</name>
    <name type="common">Rotifer</name>
    <dbReference type="NCBI Taxonomy" id="249248"/>
    <lineage>
        <taxon>Eukaryota</taxon>
        <taxon>Metazoa</taxon>
        <taxon>Spiralia</taxon>
        <taxon>Gnathifera</taxon>
        <taxon>Rotifera</taxon>
        <taxon>Eurotatoria</taxon>
        <taxon>Bdelloidea</taxon>
        <taxon>Adinetida</taxon>
        <taxon>Adinetidae</taxon>
        <taxon>Adineta</taxon>
    </lineage>
</organism>
<protein>
    <recommendedName>
        <fullName evidence="6">G-protein coupled receptors family 1 profile domain-containing protein</fullName>
    </recommendedName>
</protein>
<dbReference type="CDD" id="cd00637">
    <property type="entry name" value="7tm_classA_rhodopsin-like"/>
    <property type="match status" value="1"/>
</dbReference>
<evidence type="ECO:0000259" key="6">
    <source>
        <dbReference type="PROSITE" id="PS50262"/>
    </source>
</evidence>
<accession>A0A815L1V4</accession>
<dbReference type="SUPFAM" id="SSF81321">
    <property type="entry name" value="Family A G protein-coupled receptor-like"/>
    <property type="match status" value="1"/>
</dbReference>
<dbReference type="GO" id="GO:0016020">
    <property type="term" value="C:membrane"/>
    <property type="evidence" value="ECO:0007669"/>
    <property type="project" value="UniProtKB-SubCell"/>
</dbReference>
<evidence type="ECO:0000256" key="2">
    <source>
        <dbReference type="ARBA" id="ARBA00022692"/>
    </source>
</evidence>
<feature type="transmembrane region" description="Helical" evidence="5">
    <location>
        <begin position="30"/>
        <end position="51"/>
    </location>
</feature>
<evidence type="ECO:0000256" key="1">
    <source>
        <dbReference type="ARBA" id="ARBA00004370"/>
    </source>
</evidence>
<dbReference type="Proteomes" id="UP000663828">
    <property type="component" value="Unassembled WGS sequence"/>
</dbReference>
<dbReference type="InterPro" id="IPR017452">
    <property type="entry name" value="GPCR_Rhodpsn_7TM"/>
</dbReference>
<dbReference type="AlphaFoldDB" id="A0A815L1V4"/>
<dbReference type="Gene3D" id="1.20.1070.10">
    <property type="entry name" value="Rhodopsin 7-helix transmembrane proteins"/>
    <property type="match status" value="1"/>
</dbReference>
<reference evidence="7" key="1">
    <citation type="submission" date="2021-02" db="EMBL/GenBank/DDBJ databases">
        <authorList>
            <person name="Nowell W R."/>
        </authorList>
    </citation>
    <scope>NUCLEOTIDE SEQUENCE</scope>
</reference>
<feature type="domain" description="G-protein coupled receptors family 1 profile" evidence="6">
    <location>
        <begin position="45"/>
        <end position="301"/>
    </location>
</feature>
<dbReference type="PROSITE" id="PS50262">
    <property type="entry name" value="G_PROTEIN_RECEP_F1_2"/>
    <property type="match status" value="1"/>
</dbReference>
<feature type="transmembrane region" description="Helical" evidence="5">
    <location>
        <begin position="204"/>
        <end position="223"/>
    </location>
</feature>
<feature type="transmembrane region" description="Helical" evidence="5">
    <location>
        <begin position="243"/>
        <end position="269"/>
    </location>
</feature>
<proteinExistence type="predicted"/>
<dbReference type="EMBL" id="CAJNOR010003333">
    <property type="protein sequence ID" value="CAF1403172.1"/>
    <property type="molecule type" value="Genomic_DNA"/>
</dbReference>
<feature type="transmembrane region" description="Helical" evidence="5">
    <location>
        <begin position="63"/>
        <end position="85"/>
    </location>
</feature>
<sequence>MTANDSNLTVITTTTDASSWYTVSFFANRIKFWILFTLQLCAVPCYLYIFYKFAYKKRLFHNIQHHVTLLLLIVSFLFITINLPLSLSYMYTSYVYPSSYLYCTLWNWLHYSLNIINLFLMGFASLERNWLIFYPKLTAQRYRRFLFHYCPLIFCIIYPPFFYFAAMFIHKCQAYYDYTQLLCTWPCYFYNLQWTNFDLFFNNYTPLCSIPVFCCVLYIRVLIQKNKLKLQRFKWKRDKKLILQLWSQSSLYLAMWMPLQLAGLINLYWDPLFLLQDQINYMYLFPYLIHLLYPAVILISFHHEISSIRKTTGTVVPMQTFRIANIK</sequence>
<keyword evidence="8" id="KW-1185">Reference proteome</keyword>
<evidence type="ECO:0000256" key="4">
    <source>
        <dbReference type="ARBA" id="ARBA00023136"/>
    </source>
</evidence>